<evidence type="ECO:0000256" key="1">
    <source>
        <dbReference type="SAM" id="MobiDB-lite"/>
    </source>
</evidence>
<feature type="region of interest" description="Disordered" evidence="1">
    <location>
        <begin position="17"/>
        <end position="43"/>
    </location>
</feature>
<gene>
    <name evidence="2" type="ORF">D0T11_15910</name>
</gene>
<dbReference type="Pfam" id="PF04255">
    <property type="entry name" value="DUF433"/>
    <property type="match status" value="1"/>
</dbReference>
<dbReference type="SUPFAM" id="SSF46689">
    <property type="entry name" value="Homeodomain-like"/>
    <property type="match status" value="1"/>
</dbReference>
<evidence type="ECO:0000313" key="2">
    <source>
        <dbReference type="EMBL" id="RIY07736.1"/>
    </source>
</evidence>
<evidence type="ECO:0000313" key="3">
    <source>
        <dbReference type="Proteomes" id="UP000284250"/>
    </source>
</evidence>
<dbReference type="OrthoDB" id="940717at2"/>
<dbReference type="EMBL" id="QYCN01000027">
    <property type="protein sequence ID" value="RIY07736.1"/>
    <property type="molecule type" value="Genomic_DNA"/>
</dbReference>
<organism evidence="2 3">
    <name type="scientific">Hymenobacter rubripertinctus</name>
    <dbReference type="NCBI Taxonomy" id="2029981"/>
    <lineage>
        <taxon>Bacteria</taxon>
        <taxon>Pseudomonadati</taxon>
        <taxon>Bacteroidota</taxon>
        <taxon>Cytophagia</taxon>
        <taxon>Cytophagales</taxon>
        <taxon>Hymenobacteraceae</taxon>
        <taxon>Hymenobacter</taxon>
    </lineage>
</organism>
<protein>
    <submittedName>
        <fullName evidence="2">DUF433 domain-containing protein</fullName>
    </submittedName>
</protein>
<dbReference type="Proteomes" id="UP000284250">
    <property type="component" value="Unassembled WGS sequence"/>
</dbReference>
<comment type="caution">
    <text evidence="2">The sequence shown here is derived from an EMBL/GenBank/DDBJ whole genome shotgun (WGS) entry which is preliminary data.</text>
</comment>
<dbReference type="InterPro" id="IPR009057">
    <property type="entry name" value="Homeodomain-like_sf"/>
</dbReference>
<sequence>MKSSRSFSMHLLSFSERGTGERRTIPDRCPPAKKPVLSWPNPDESVTASSSLNQLYQERAAYRLPLYSARQVARLTGLSASTVQAWTHADDHEALVQAASPEGLSFLNLVEVHVLAAIRHQHGIPLQRVRHAVQFVRQELQAEYPLAQHQFETDGVDLFVRALEDENLLINASRRGQITIRQLVEAYLRRIERAADGFPLRLFPVYASNPGFVPSGLPAYIVVDPTVAFGRPVLTETYVPVDVVVDQYRAGDAVADIARNFNLSAPAVEEAIRYELGA</sequence>
<dbReference type="Gene3D" id="1.10.10.10">
    <property type="entry name" value="Winged helix-like DNA-binding domain superfamily/Winged helix DNA-binding domain"/>
    <property type="match status" value="1"/>
</dbReference>
<name>A0A418QR85_9BACT</name>
<reference evidence="2 3" key="1">
    <citation type="submission" date="2019-01" db="EMBL/GenBank/DDBJ databases">
        <title>Hymenobacter humicola sp. nov., isolated from soils in Antarctica.</title>
        <authorList>
            <person name="Sedlacek I."/>
            <person name="Holochova P."/>
            <person name="Kralova S."/>
            <person name="Pantucek R."/>
            <person name="Stankova E."/>
            <person name="Vrbovska V."/>
            <person name="Kristofova L."/>
            <person name="Svec P."/>
            <person name="Busse H.-J."/>
        </authorList>
    </citation>
    <scope>NUCLEOTIDE SEQUENCE [LARGE SCALE GENOMIC DNA]</scope>
    <source>
        <strain evidence="2 3">CCM 8852</strain>
    </source>
</reference>
<keyword evidence="3" id="KW-1185">Reference proteome</keyword>
<dbReference type="AlphaFoldDB" id="A0A418QR85"/>
<accession>A0A418QR85</accession>
<proteinExistence type="predicted"/>
<dbReference type="InterPro" id="IPR036388">
    <property type="entry name" value="WH-like_DNA-bd_sf"/>
</dbReference>
<dbReference type="InterPro" id="IPR007367">
    <property type="entry name" value="DUF433"/>
</dbReference>